<dbReference type="EMBL" id="CP000559">
    <property type="protein sequence ID" value="ABN07050.1"/>
    <property type="molecule type" value="Genomic_DNA"/>
</dbReference>
<feature type="transmembrane region" description="Helical" evidence="1">
    <location>
        <begin position="257"/>
        <end position="277"/>
    </location>
</feature>
<keyword evidence="1" id="KW-1133">Transmembrane helix</keyword>
<evidence type="ECO:0000256" key="1">
    <source>
        <dbReference type="SAM" id="Phobius"/>
    </source>
</evidence>
<organism evidence="3 4">
    <name type="scientific">Methanocorpusculum labreanum (strain ATCC 43576 / DSM 4855 / Z)</name>
    <dbReference type="NCBI Taxonomy" id="410358"/>
    <lineage>
        <taxon>Archaea</taxon>
        <taxon>Methanobacteriati</taxon>
        <taxon>Methanobacteriota</taxon>
        <taxon>Stenosarchaea group</taxon>
        <taxon>Methanomicrobia</taxon>
        <taxon>Methanomicrobiales</taxon>
        <taxon>Methanocorpusculaceae</taxon>
        <taxon>Methanocorpusculum</taxon>
    </lineage>
</organism>
<dbReference type="KEGG" id="mla:Mlab_0879"/>
<proteinExistence type="predicted"/>
<dbReference type="HOGENOM" id="CLU_060688_0_0_2"/>
<keyword evidence="4" id="KW-1185">Reference proteome</keyword>
<keyword evidence="1" id="KW-0812">Transmembrane</keyword>
<gene>
    <name evidence="3" type="ordered locus">Mlab_0879</name>
</gene>
<dbReference type="STRING" id="410358.Mlab_0879"/>
<dbReference type="GeneID" id="4794732"/>
<evidence type="ECO:0000313" key="3">
    <source>
        <dbReference type="EMBL" id="ABN07050.1"/>
    </source>
</evidence>
<evidence type="ECO:0000259" key="2">
    <source>
        <dbReference type="Pfam" id="PF14258"/>
    </source>
</evidence>
<dbReference type="RefSeq" id="WP_011833251.1">
    <property type="nucleotide sequence ID" value="NC_008942.1"/>
</dbReference>
<dbReference type="AlphaFoldDB" id="A2SRU4"/>
<feature type="domain" description="DUF4350" evidence="2">
    <location>
        <begin position="33"/>
        <end position="217"/>
    </location>
</feature>
<dbReference type="Pfam" id="PF14258">
    <property type="entry name" value="DUF4350"/>
    <property type="match status" value="1"/>
</dbReference>
<dbReference type="eggNOG" id="arCOG01314">
    <property type="taxonomic scope" value="Archaea"/>
</dbReference>
<evidence type="ECO:0000313" key="4">
    <source>
        <dbReference type="Proteomes" id="UP000000365"/>
    </source>
</evidence>
<dbReference type="InterPro" id="IPR025646">
    <property type="entry name" value="DUF4350"/>
</dbReference>
<dbReference type="Proteomes" id="UP000000365">
    <property type="component" value="Chromosome"/>
</dbReference>
<protein>
    <recommendedName>
        <fullName evidence="2">DUF4350 domain-containing protein</fullName>
    </recommendedName>
</protein>
<accession>A2SRU4</accession>
<keyword evidence="1" id="KW-0472">Membrane</keyword>
<sequence>MRKRVIIAILLIIIVGLIATAQFATTDEEYSRYNINWNGTSDFFGMAADKQCVYSYDDLRSAESGSTLLIIAPGTEFTGLADYLYQGNTVIIADQSGNANIFLEEVGSSIRVHNEPVRSTSMEYKDMGIFRGTVEGDLFGSNVTTLTFNYPGYVTGGDVIASTSYLSWIDTNGNNIPDSNETLKVYSLIASENIGNGRVVVIADPSVFINSMLVRTHTENMQVIDALINEDIIIDQTNSATTDGGGLCPLLQIMHRYPSIGTALLTIILILAAIIGIRRIRQ</sequence>
<name>A2SRU4_METLZ</name>
<dbReference type="OrthoDB" id="372296at2157"/>
<reference evidence="3 4" key="1">
    <citation type="journal article" date="2009" name="Stand. Genomic Sci.">
        <title>Complete genome sequence of Methanocorpusculum labreanum type strain Z.</title>
        <authorList>
            <person name="Anderson I.J."/>
            <person name="Sieprawska-Lupa M."/>
            <person name="Goltsman E."/>
            <person name="Lapidus A."/>
            <person name="Copeland A."/>
            <person name="Glavina Del Rio T."/>
            <person name="Tice H."/>
            <person name="Dalin E."/>
            <person name="Barry K."/>
            <person name="Pitluck S."/>
            <person name="Hauser L."/>
            <person name="Land M."/>
            <person name="Lucas S."/>
            <person name="Richardson P."/>
            <person name="Whitman W.B."/>
            <person name="Kyrpides N.C."/>
        </authorList>
    </citation>
    <scope>NUCLEOTIDE SEQUENCE [LARGE SCALE GENOMIC DNA]</scope>
    <source>
        <strain evidence="4">ATCC 43576 / DSM 4855 / Z</strain>
    </source>
</reference>